<sequence>MFTNNSYLSTFVPICIWQDYSQDVKYCVRKNNRIGDRLAEFDLMPRGVAIGDGKEILPANDLKQYKITAAMQSIIIALKQAYK</sequence>
<evidence type="ECO:0000313" key="1">
    <source>
        <dbReference type="EMBL" id="WPU93306.1"/>
    </source>
</evidence>
<protein>
    <submittedName>
        <fullName evidence="1">Uncharacterized protein</fullName>
    </submittedName>
</protein>
<dbReference type="EMBL" id="CP139558">
    <property type="protein sequence ID" value="WPU93306.1"/>
    <property type="molecule type" value="Genomic_DNA"/>
</dbReference>
<dbReference type="Proteomes" id="UP001324380">
    <property type="component" value="Chromosome"/>
</dbReference>
<evidence type="ECO:0000313" key="2">
    <source>
        <dbReference type="Proteomes" id="UP001324380"/>
    </source>
</evidence>
<keyword evidence="2" id="KW-1185">Reference proteome</keyword>
<organism evidence="1 2">
    <name type="scientific">Mucilaginibacter sabulilitoris</name>
    <dbReference type="NCBI Taxonomy" id="1173583"/>
    <lineage>
        <taxon>Bacteria</taxon>
        <taxon>Pseudomonadati</taxon>
        <taxon>Bacteroidota</taxon>
        <taxon>Sphingobacteriia</taxon>
        <taxon>Sphingobacteriales</taxon>
        <taxon>Sphingobacteriaceae</taxon>
        <taxon>Mucilaginibacter</taxon>
    </lineage>
</organism>
<proteinExistence type="predicted"/>
<name>A0ABZ0TKT8_9SPHI</name>
<accession>A0ABZ0TKT8</accession>
<gene>
    <name evidence="1" type="ORF">SNE25_28715</name>
</gene>
<dbReference type="RefSeq" id="WP_321562453.1">
    <property type="nucleotide sequence ID" value="NZ_CP139558.1"/>
</dbReference>
<reference evidence="1 2" key="1">
    <citation type="submission" date="2023-11" db="EMBL/GenBank/DDBJ databases">
        <title>Analysis of the Genomes of Mucilaginibacter gossypii cycad 4 and M. sabulilitoris SNA2: microbes with the potential for plant growth promotion.</title>
        <authorList>
            <person name="Hirsch A.M."/>
            <person name="Humm E."/>
            <person name="Rubbi M."/>
            <person name="Del Vecchio G."/>
            <person name="Ha S.M."/>
            <person name="Pellegrini M."/>
            <person name="Gunsalus R.P."/>
        </authorList>
    </citation>
    <scope>NUCLEOTIDE SEQUENCE [LARGE SCALE GENOMIC DNA]</scope>
    <source>
        <strain evidence="1 2">SNA2</strain>
    </source>
</reference>